<feature type="compositionally biased region" description="Low complexity" evidence="1">
    <location>
        <begin position="185"/>
        <end position="195"/>
    </location>
</feature>
<keyword evidence="2" id="KW-0732">Signal</keyword>
<evidence type="ECO:0000256" key="1">
    <source>
        <dbReference type="SAM" id="MobiDB-lite"/>
    </source>
</evidence>
<feature type="compositionally biased region" description="Basic and acidic residues" evidence="1">
    <location>
        <begin position="24"/>
        <end position="43"/>
    </location>
</feature>
<evidence type="ECO:0000313" key="3">
    <source>
        <dbReference type="EMBL" id="CDI53073.1"/>
    </source>
</evidence>
<feature type="compositionally biased region" description="Basic and acidic residues" evidence="1">
    <location>
        <begin position="100"/>
        <end position="114"/>
    </location>
</feature>
<dbReference type="AlphaFoldDB" id="A0A077R2Q5"/>
<feature type="region of interest" description="Disordered" evidence="1">
    <location>
        <begin position="20"/>
        <end position="56"/>
    </location>
</feature>
<feature type="signal peptide" evidence="2">
    <location>
        <begin position="1"/>
        <end position="23"/>
    </location>
</feature>
<name>A0A077R2Q5_9BASI</name>
<proteinExistence type="predicted"/>
<evidence type="ECO:0000256" key="2">
    <source>
        <dbReference type="SAM" id="SignalP"/>
    </source>
</evidence>
<feature type="region of interest" description="Disordered" evidence="1">
    <location>
        <begin position="100"/>
        <end position="127"/>
    </location>
</feature>
<reference evidence="3" key="1">
    <citation type="journal article" date="2014" name="Genome Biol. Evol.">
        <title>Gene Loss Rather Than Gene Gain Is Associated with a Host Jump from Monocots to Dicots in the Smut Fungus Melanopsichium pennsylvanicum.</title>
        <authorList>
            <person name="Sharma R."/>
            <person name="Mishra B."/>
            <person name="Runge F."/>
            <person name="Thines M."/>
        </authorList>
    </citation>
    <scope>NUCLEOTIDE SEQUENCE</scope>
    <source>
        <strain evidence="3">4</strain>
    </source>
</reference>
<protein>
    <submittedName>
        <fullName evidence="3">Uncharacterized protein</fullName>
    </submittedName>
</protein>
<organism evidence="3">
    <name type="scientific">Melanopsichium pennsylvanicum 4</name>
    <dbReference type="NCBI Taxonomy" id="1398559"/>
    <lineage>
        <taxon>Eukaryota</taxon>
        <taxon>Fungi</taxon>
        <taxon>Dikarya</taxon>
        <taxon>Basidiomycota</taxon>
        <taxon>Ustilaginomycotina</taxon>
        <taxon>Ustilaginomycetes</taxon>
        <taxon>Ustilaginales</taxon>
        <taxon>Ustilaginaceae</taxon>
        <taxon>Melanopsichium</taxon>
    </lineage>
</organism>
<feature type="region of interest" description="Disordered" evidence="1">
    <location>
        <begin position="185"/>
        <end position="220"/>
    </location>
</feature>
<feature type="chain" id="PRO_5001722845" evidence="2">
    <location>
        <begin position="24"/>
        <end position="220"/>
    </location>
</feature>
<sequence length="220" mass="23131">MHFRAALLSTLVVALAVGQQASADHQKPRSDSEHKFAKRDPSPEPRGGYHVHNHYGGGGSGGGGGFSMGKTILGGTALAATGAFAGTAGNIAAHKLFDDHDERGAGHGDGDSESRGGLGQPAPQYAQGQQTPVYPMYQQPQQQYSAGSINIVAITLSDGSTQAVPPGFLQQYCATMSSQYYQQYQSTPQYPPSSQNLLQNTFPPQPQPGNGRPFVFPNTA</sequence>
<accession>A0A077R2Q5</accession>
<dbReference type="EMBL" id="HG529565">
    <property type="protein sequence ID" value="CDI53073.1"/>
    <property type="molecule type" value="Genomic_DNA"/>
</dbReference>